<name>A0A078BBY2_STYLE</name>
<evidence type="ECO:0000313" key="4">
    <source>
        <dbReference type="Proteomes" id="UP000039865"/>
    </source>
</evidence>
<evidence type="ECO:0008006" key="5">
    <source>
        <dbReference type="Google" id="ProtNLM"/>
    </source>
</evidence>
<feature type="region of interest" description="Disordered" evidence="1">
    <location>
        <begin position="281"/>
        <end position="320"/>
    </location>
</feature>
<evidence type="ECO:0000256" key="2">
    <source>
        <dbReference type="SAM" id="Phobius"/>
    </source>
</evidence>
<keyword evidence="2" id="KW-1133">Transmembrane helix</keyword>
<proteinExistence type="predicted"/>
<reference evidence="3 4" key="1">
    <citation type="submission" date="2014-06" db="EMBL/GenBank/DDBJ databases">
        <authorList>
            <person name="Swart Estienne"/>
        </authorList>
    </citation>
    <scope>NUCLEOTIDE SEQUENCE [LARGE SCALE GENOMIC DNA]</scope>
    <source>
        <strain evidence="3 4">130c</strain>
    </source>
</reference>
<dbReference type="AlphaFoldDB" id="A0A078BBY2"/>
<dbReference type="InParanoid" id="A0A078BBY2"/>
<keyword evidence="2" id="KW-0472">Membrane</keyword>
<keyword evidence="4" id="KW-1185">Reference proteome</keyword>
<feature type="compositionally biased region" description="Acidic residues" evidence="1">
    <location>
        <begin position="293"/>
        <end position="303"/>
    </location>
</feature>
<dbReference type="EMBL" id="CCKQ01018782">
    <property type="protein sequence ID" value="CDW90762.1"/>
    <property type="molecule type" value="Genomic_DNA"/>
</dbReference>
<evidence type="ECO:0000313" key="3">
    <source>
        <dbReference type="EMBL" id="CDW90762.1"/>
    </source>
</evidence>
<gene>
    <name evidence="3" type="primary">Contig636.g701</name>
    <name evidence="3" type="ORF">STYLEM_19909</name>
</gene>
<dbReference type="Proteomes" id="UP000039865">
    <property type="component" value="Unassembled WGS sequence"/>
</dbReference>
<protein>
    <recommendedName>
        <fullName evidence="5">Transmembrane protein</fullName>
    </recommendedName>
</protein>
<sequence length="320" mass="37980">MPPASMQSVIKKSNQHATMAKNRKLFSNKSEDFYFCIAFIVIVVGIAVVITYSMKNSQERYLKSDYFLQINNIMYGIQKENGTAMLISFKPKFLKKGKTALIQLDDVFDTAKNQSKALNMSYELLKYSKNEAMIQLKLSNQTENDEIFYQNFDKFLKFLKKQKKILNIEYRHFNSTVNPRNKSQYLIAQGTKSKDTLDYRMRFHSGWYTFMEQELKNATAKFTKQEQKIQYQLSIESLGKMCQDFCDIFEVFTYDEYEEDRENQLQTKYYQDQRNQKYEEIDQIQTDIGSSDIENDFENDNDEINQQQQQQPLQVNTDEF</sequence>
<accession>A0A078BBY2</accession>
<organism evidence="3 4">
    <name type="scientific">Stylonychia lemnae</name>
    <name type="common">Ciliate</name>
    <dbReference type="NCBI Taxonomy" id="5949"/>
    <lineage>
        <taxon>Eukaryota</taxon>
        <taxon>Sar</taxon>
        <taxon>Alveolata</taxon>
        <taxon>Ciliophora</taxon>
        <taxon>Intramacronucleata</taxon>
        <taxon>Spirotrichea</taxon>
        <taxon>Stichotrichia</taxon>
        <taxon>Sporadotrichida</taxon>
        <taxon>Oxytrichidae</taxon>
        <taxon>Stylonychinae</taxon>
        <taxon>Stylonychia</taxon>
    </lineage>
</organism>
<feature type="transmembrane region" description="Helical" evidence="2">
    <location>
        <begin position="33"/>
        <end position="54"/>
    </location>
</feature>
<evidence type="ECO:0000256" key="1">
    <source>
        <dbReference type="SAM" id="MobiDB-lite"/>
    </source>
</evidence>
<keyword evidence="2" id="KW-0812">Transmembrane</keyword>